<proteinExistence type="predicted"/>
<evidence type="ECO:0000313" key="2">
    <source>
        <dbReference type="Proteomes" id="UP000564677"/>
    </source>
</evidence>
<dbReference type="Proteomes" id="UP000564677">
    <property type="component" value="Unassembled WGS sequence"/>
</dbReference>
<organism evidence="1 2">
    <name type="scientific">Sphingomonas leidyi</name>
    <dbReference type="NCBI Taxonomy" id="68569"/>
    <lineage>
        <taxon>Bacteria</taxon>
        <taxon>Pseudomonadati</taxon>
        <taxon>Pseudomonadota</taxon>
        <taxon>Alphaproteobacteria</taxon>
        <taxon>Sphingomonadales</taxon>
        <taxon>Sphingomonadaceae</taxon>
        <taxon>Sphingomonas</taxon>
    </lineage>
</organism>
<accession>A0A7X5ZUA4</accession>
<sequence>MSWLRRSEPEHPGALPLEGHAGLTDDYFELARFWVSAEQGRSFSIVGTMTHWPPELLGSLLVECVQTAAAGYSAHTGLPEAEVLQGIWRGFDEERARLVADGAEEN</sequence>
<dbReference type="Gene3D" id="3.30.2370.10">
    <property type="entry name" value="putative pyruvate dehydrogenase"/>
    <property type="match status" value="1"/>
</dbReference>
<keyword evidence="2" id="KW-1185">Reference proteome</keyword>
<evidence type="ECO:0000313" key="1">
    <source>
        <dbReference type="EMBL" id="NIJ63494.1"/>
    </source>
</evidence>
<protein>
    <recommendedName>
        <fullName evidence="3">DUF5076 domain-containing protein</fullName>
    </recommendedName>
</protein>
<dbReference type="EMBL" id="JAASQV010000001">
    <property type="protein sequence ID" value="NIJ63494.1"/>
    <property type="molecule type" value="Genomic_DNA"/>
</dbReference>
<name>A0A7X5ZUA4_9SPHN</name>
<gene>
    <name evidence="1" type="ORF">FHR20_000425</name>
</gene>
<reference evidence="1 2" key="1">
    <citation type="submission" date="2020-03" db="EMBL/GenBank/DDBJ databases">
        <title>Genomic Encyclopedia of Type Strains, Phase IV (KMG-IV): sequencing the most valuable type-strain genomes for metagenomic binning, comparative biology and taxonomic classification.</title>
        <authorList>
            <person name="Goeker M."/>
        </authorList>
    </citation>
    <scope>NUCLEOTIDE SEQUENCE [LARGE SCALE GENOMIC DNA]</scope>
    <source>
        <strain evidence="1 2">DSM 4733</strain>
    </source>
</reference>
<dbReference type="RefSeq" id="WP_167298009.1">
    <property type="nucleotide sequence ID" value="NZ_CP170557.1"/>
</dbReference>
<dbReference type="AlphaFoldDB" id="A0A7X5ZUA4"/>
<comment type="caution">
    <text evidence="1">The sequence shown here is derived from an EMBL/GenBank/DDBJ whole genome shotgun (WGS) entry which is preliminary data.</text>
</comment>
<evidence type="ECO:0008006" key="3">
    <source>
        <dbReference type="Google" id="ProtNLM"/>
    </source>
</evidence>